<evidence type="ECO:0000256" key="3">
    <source>
        <dbReference type="ARBA" id="ARBA00023125"/>
    </source>
</evidence>
<name>A0AAC9F6Y4_9ALTE</name>
<dbReference type="SMART" id="SM00857">
    <property type="entry name" value="Resolvase"/>
    <property type="match status" value="1"/>
</dbReference>
<dbReference type="InterPro" id="IPR006119">
    <property type="entry name" value="Resolv_N"/>
</dbReference>
<evidence type="ECO:0000313" key="8">
    <source>
        <dbReference type="EMBL" id="AMJ78038.1"/>
    </source>
</evidence>
<organism evidence="8 9">
    <name type="scientific">Alteromonas mediterranea</name>
    <dbReference type="NCBI Taxonomy" id="314275"/>
    <lineage>
        <taxon>Bacteria</taxon>
        <taxon>Pseudomonadati</taxon>
        <taxon>Pseudomonadota</taxon>
        <taxon>Gammaproteobacteria</taxon>
        <taxon>Alteromonadales</taxon>
        <taxon>Alteromonadaceae</taxon>
        <taxon>Alteromonas/Salinimonas group</taxon>
        <taxon>Alteromonas</taxon>
    </lineage>
</organism>
<dbReference type="InterPro" id="IPR050639">
    <property type="entry name" value="SSR_resolvase"/>
</dbReference>
<dbReference type="Proteomes" id="UP000061468">
    <property type="component" value="Chromosome"/>
</dbReference>
<dbReference type="GO" id="GO:0003677">
    <property type="term" value="F:DNA binding"/>
    <property type="evidence" value="ECO:0007669"/>
    <property type="project" value="UniProtKB-KW"/>
</dbReference>
<dbReference type="EMBL" id="CP013928">
    <property type="protein sequence ID" value="AMJ78038.1"/>
    <property type="molecule type" value="Genomic_DNA"/>
</dbReference>
<gene>
    <name evidence="8" type="ORF">AV942_06835</name>
</gene>
<dbReference type="CDD" id="cd03768">
    <property type="entry name" value="SR_ResInv"/>
    <property type="match status" value="1"/>
</dbReference>
<feature type="domain" description="Resolvase/invertase-type recombinase catalytic" evidence="7">
    <location>
        <begin position="2"/>
        <end position="138"/>
    </location>
</feature>
<evidence type="ECO:0000256" key="6">
    <source>
        <dbReference type="PROSITE-ProRule" id="PRU10137"/>
    </source>
</evidence>
<dbReference type="InterPro" id="IPR006118">
    <property type="entry name" value="Recombinase_CS"/>
</dbReference>
<keyword evidence="4" id="KW-0233">DNA recombination</keyword>
<dbReference type="PANTHER" id="PTHR30461:SF26">
    <property type="entry name" value="RESOLVASE HOMOLOG YNEB"/>
    <property type="match status" value="1"/>
</dbReference>
<feature type="active site" description="O-(5'-phospho-DNA)-serine intermediate" evidence="5 6">
    <location>
        <position position="10"/>
    </location>
</feature>
<evidence type="ECO:0000256" key="2">
    <source>
        <dbReference type="ARBA" id="ARBA00022908"/>
    </source>
</evidence>
<dbReference type="RefSeq" id="WP_015066700.1">
    <property type="nucleotide sequence ID" value="NZ_CP013928.1"/>
</dbReference>
<reference evidence="8 9" key="1">
    <citation type="submission" date="2015-12" db="EMBL/GenBank/DDBJ databases">
        <title>Intraspecies pangenome expansion in the marine bacterium Alteromonas.</title>
        <authorList>
            <person name="Lopez-Perez M."/>
            <person name="Rodriguez-Valera F."/>
        </authorList>
    </citation>
    <scope>NUCLEOTIDE SEQUENCE [LARGE SCALE GENOMIC DNA]</scope>
    <source>
        <strain evidence="8 9">UM8</strain>
    </source>
</reference>
<evidence type="ECO:0000259" key="7">
    <source>
        <dbReference type="PROSITE" id="PS51736"/>
    </source>
</evidence>
<dbReference type="GO" id="GO:0000150">
    <property type="term" value="F:DNA strand exchange activity"/>
    <property type="evidence" value="ECO:0007669"/>
    <property type="project" value="InterPro"/>
</dbReference>
<keyword evidence="3" id="KW-0238">DNA-binding</keyword>
<dbReference type="PROSITE" id="PS51736">
    <property type="entry name" value="RECOMBINASES_3"/>
    <property type="match status" value="1"/>
</dbReference>
<protein>
    <submittedName>
        <fullName evidence="8">Resolvase</fullName>
    </submittedName>
</protein>
<dbReference type="PROSITE" id="PS00397">
    <property type="entry name" value="RECOMBINASES_1"/>
    <property type="match status" value="1"/>
</dbReference>
<proteinExistence type="inferred from homology"/>
<dbReference type="Gene3D" id="3.40.50.1390">
    <property type="entry name" value="Resolvase, N-terminal catalytic domain"/>
    <property type="match status" value="1"/>
</dbReference>
<dbReference type="InterPro" id="IPR025246">
    <property type="entry name" value="IS30-like_HTH"/>
</dbReference>
<evidence type="ECO:0000313" key="9">
    <source>
        <dbReference type="Proteomes" id="UP000061468"/>
    </source>
</evidence>
<dbReference type="Pfam" id="PF13936">
    <property type="entry name" value="HTH_38"/>
    <property type="match status" value="1"/>
</dbReference>
<dbReference type="Gene3D" id="1.10.10.60">
    <property type="entry name" value="Homeodomain-like"/>
    <property type="match status" value="1"/>
</dbReference>
<dbReference type="GO" id="GO:0015074">
    <property type="term" value="P:DNA integration"/>
    <property type="evidence" value="ECO:0007669"/>
    <property type="project" value="UniProtKB-KW"/>
</dbReference>
<evidence type="ECO:0000256" key="5">
    <source>
        <dbReference type="PIRSR" id="PIRSR606118-50"/>
    </source>
</evidence>
<dbReference type="InterPro" id="IPR036162">
    <property type="entry name" value="Resolvase-like_N_sf"/>
</dbReference>
<dbReference type="SUPFAM" id="SSF53041">
    <property type="entry name" value="Resolvase-like"/>
    <property type="match status" value="1"/>
</dbReference>
<accession>A0AAC9F6Y4</accession>
<dbReference type="Pfam" id="PF00239">
    <property type="entry name" value="Resolvase"/>
    <property type="match status" value="1"/>
</dbReference>
<evidence type="ECO:0000256" key="4">
    <source>
        <dbReference type="ARBA" id="ARBA00023172"/>
    </source>
</evidence>
<evidence type="ECO:0000256" key="1">
    <source>
        <dbReference type="ARBA" id="ARBA00009913"/>
    </source>
</evidence>
<comment type="similarity">
    <text evidence="1">Belongs to the site-specific recombinase resolvase family.</text>
</comment>
<dbReference type="PANTHER" id="PTHR30461">
    <property type="entry name" value="DNA-INVERTASE FROM LAMBDOID PROPHAGE"/>
    <property type="match status" value="1"/>
</dbReference>
<sequence>MADLAYIRVSTTDQNTDRQLSDTGLSFKKQFIDRCSGGTTNRPALEGLKEYAREGDTIHVHSIDRLARNLLDLKTLVTQWNAEGINVRFHKEILCFNAGVTNSTSDLMLSMLGAVAQFELSMIQERRQEGIDKAKQAGKYRGRPVNKSNHQRIHTLRSEGVSLRKIASEVGVSLSTVQRALAASDKFQVTIHE</sequence>
<keyword evidence="2" id="KW-0229">DNA integration</keyword>
<dbReference type="AlphaFoldDB" id="A0AAC9F6Y4"/>